<gene>
    <name evidence="1" type="ORF">LCR01_09700</name>
</gene>
<name>A0AB34ACG1_9LACO</name>
<dbReference type="KEGG" id="lct:BI355_0181"/>
<evidence type="ECO:0008006" key="3">
    <source>
        <dbReference type="Google" id="ProtNLM"/>
    </source>
</evidence>
<proteinExistence type="predicted"/>
<reference evidence="1 2" key="1">
    <citation type="submission" date="2019-07" db="EMBL/GenBank/DDBJ databases">
        <title>Whole genome shotgun sequence of Lactobacillus crustorum NBRC 107159.</title>
        <authorList>
            <person name="Hosoyama A."/>
            <person name="Uohara A."/>
            <person name="Ohji S."/>
            <person name="Ichikawa N."/>
        </authorList>
    </citation>
    <scope>NUCLEOTIDE SEQUENCE [LARGE SCALE GENOMIC DNA]</scope>
    <source>
        <strain evidence="1 2">NBRC 107159</strain>
    </source>
</reference>
<evidence type="ECO:0000313" key="2">
    <source>
        <dbReference type="Proteomes" id="UP000321618"/>
    </source>
</evidence>
<protein>
    <recommendedName>
        <fullName evidence="3">Uma2 family endonuclease</fullName>
    </recommendedName>
</protein>
<dbReference type="RefSeq" id="WP_156401763.1">
    <property type="nucleotide sequence ID" value="NZ_BJZM01000017.1"/>
</dbReference>
<organism evidence="1 2">
    <name type="scientific">Companilactobacillus crustorum</name>
    <dbReference type="NCBI Taxonomy" id="392416"/>
    <lineage>
        <taxon>Bacteria</taxon>
        <taxon>Bacillati</taxon>
        <taxon>Bacillota</taxon>
        <taxon>Bacilli</taxon>
        <taxon>Lactobacillales</taxon>
        <taxon>Lactobacillaceae</taxon>
        <taxon>Companilactobacillus</taxon>
    </lineage>
</organism>
<sequence>MNRKKLSDEYLKHVNGGWQARGYIYAMPRAERHAFAQGFIDSFRTLF</sequence>
<dbReference type="AlphaFoldDB" id="A0AB34ACG1"/>
<dbReference type="EMBL" id="BJZM01000017">
    <property type="protein sequence ID" value="GEO76527.1"/>
    <property type="molecule type" value="Genomic_DNA"/>
</dbReference>
<dbReference type="Proteomes" id="UP000321618">
    <property type="component" value="Unassembled WGS sequence"/>
</dbReference>
<comment type="caution">
    <text evidence="1">The sequence shown here is derived from an EMBL/GenBank/DDBJ whole genome shotgun (WGS) entry which is preliminary data.</text>
</comment>
<evidence type="ECO:0000313" key="1">
    <source>
        <dbReference type="EMBL" id="GEO76527.1"/>
    </source>
</evidence>
<accession>A0AB34ACG1</accession>